<accession>A0A975GGT2</accession>
<evidence type="ECO:0000313" key="3">
    <source>
        <dbReference type="Proteomes" id="UP000663720"/>
    </source>
</evidence>
<evidence type="ECO:0000259" key="1">
    <source>
        <dbReference type="Pfam" id="PF13020"/>
    </source>
</evidence>
<name>A0A975GGT2_9BACT</name>
<dbReference type="Pfam" id="PF13020">
    <property type="entry name" value="NOV_C"/>
    <property type="match status" value="1"/>
</dbReference>
<dbReference type="RefSeq" id="WP_207692282.1">
    <property type="nucleotide sequence ID" value="NZ_CP061799.1"/>
</dbReference>
<dbReference type="KEGG" id="dli:dnl_29770"/>
<organism evidence="2 3">
    <name type="scientific">Desulfonema limicola</name>
    <dbReference type="NCBI Taxonomy" id="45656"/>
    <lineage>
        <taxon>Bacteria</taxon>
        <taxon>Pseudomonadati</taxon>
        <taxon>Thermodesulfobacteriota</taxon>
        <taxon>Desulfobacteria</taxon>
        <taxon>Desulfobacterales</taxon>
        <taxon>Desulfococcaceae</taxon>
        <taxon>Desulfonema</taxon>
    </lineage>
</organism>
<sequence length="253" mass="29226">MSDNKHENYELLNLIGYGLAKFDMNFVKEFGFKTKIAFYEYIVSLKIAETKGVVKNRQDLFDPFFDSGRKGWWQKGDAYIHRKILIDSLFGDLNYSQYAGMVKIYIQSSFGEIEKPETVSPLMRTRFKQLQVTGQEAEIYFMHNYKNIETFSNGTLDDARLFGDGYDFQIEVTETYFLAEVKGVRASSGCIRLTENEFTKASEYKSKYGLIVVSNLSDLPKMTAVFNPIQSISLTKKIISQTQTTYHSEFISW</sequence>
<keyword evidence="3" id="KW-1185">Reference proteome</keyword>
<protein>
    <submittedName>
        <fullName evidence="2">DUF3883</fullName>
    </submittedName>
</protein>
<dbReference type="Proteomes" id="UP000663720">
    <property type="component" value="Chromosome"/>
</dbReference>
<evidence type="ECO:0000313" key="2">
    <source>
        <dbReference type="EMBL" id="QTA80666.1"/>
    </source>
</evidence>
<proteinExistence type="predicted"/>
<dbReference type="EMBL" id="CP061799">
    <property type="protein sequence ID" value="QTA80666.1"/>
    <property type="molecule type" value="Genomic_DNA"/>
</dbReference>
<gene>
    <name evidence="2" type="ORF">dnl_29770</name>
</gene>
<reference evidence="2" key="1">
    <citation type="journal article" date="2021" name="Microb. Physiol.">
        <title>Proteogenomic Insights into the Physiology of Marine, Sulfate-Reducing, Filamentous Desulfonema limicola and Desulfonema magnum.</title>
        <authorList>
            <person name="Schnaars V."/>
            <person name="Wohlbrand L."/>
            <person name="Scheve S."/>
            <person name="Hinrichs C."/>
            <person name="Reinhardt R."/>
            <person name="Rabus R."/>
        </authorList>
    </citation>
    <scope>NUCLEOTIDE SEQUENCE</scope>
    <source>
        <strain evidence="2">5ac10</strain>
    </source>
</reference>
<dbReference type="InterPro" id="IPR024975">
    <property type="entry name" value="NOV_C"/>
</dbReference>
<feature type="domain" description="Protein NO VEIN C-terminal" evidence="1">
    <location>
        <begin position="137"/>
        <end position="223"/>
    </location>
</feature>
<dbReference type="AlphaFoldDB" id="A0A975GGT2"/>